<keyword evidence="2" id="KW-1185">Reference proteome</keyword>
<dbReference type="EMBL" id="FNRT01000002">
    <property type="protein sequence ID" value="SEC76168.1"/>
    <property type="molecule type" value="Genomic_DNA"/>
</dbReference>
<dbReference type="RefSeq" id="WP_090969761.1">
    <property type="nucleotide sequence ID" value="NZ_FNRT01000002.1"/>
</dbReference>
<name>A0A1H4V6B9_9ACTN</name>
<proteinExistence type="predicted"/>
<dbReference type="AlphaFoldDB" id="A0A1H4V6B9"/>
<sequence length="309" mass="32441">MVYANNIDGPVESYSPAVLDLRDGLLVQVASSDPDLLSGGKVVVPGSATAYYELFHQQSVFVDAGTLVSTRSVDTYARPLDGGTVSLVPETLVVDRYEWTLDDGVLRPGEPSCAYYEPEAPAAACTPDTRADLPYVTSESTDTIGVGEQVALEDGGLGYSARLDPGDPPTLVVDGPGADGDVFAVDVPDPRIHTISPTDLRSGQGASVLVTSASDPDTMQVVVQTADQAGLVAVRPVGEVSLGTGTTDDGRAYRSWLTQAGVLVTAVADDDGSWEAWRWARVGEQEMAALPWGTICFDDVEDPTTGRAC</sequence>
<organism evidence="1 2">
    <name type="scientific">Nocardioides exalbidus</name>
    <dbReference type="NCBI Taxonomy" id="402596"/>
    <lineage>
        <taxon>Bacteria</taxon>
        <taxon>Bacillati</taxon>
        <taxon>Actinomycetota</taxon>
        <taxon>Actinomycetes</taxon>
        <taxon>Propionibacteriales</taxon>
        <taxon>Nocardioidaceae</taxon>
        <taxon>Nocardioides</taxon>
    </lineage>
</organism>
<gene>
    <name evidence="1" type="ORF">SAMN04489844_2937</name>
</gene>
<accession>A0A1H4V6B9</accession>
<dbReference type="OrthoDB" id="3759692at2"/>
<dbReference type="Proteomes" id="UP000198742">
    <property type="component" value="Unassembled WGS sequence"/>
</dbReference>
<protein>
    <submittedName>
        <fullName evidence="1">Uncharacterized protein</fullName>
    </submittedName>
</protein>
<reference evidence="2" key="1">
    <citation type="submission" date="2016-10" db="EMBL/GenBank/DDBJ databases">
        <authorList>
            <person name="Varghese N."/>
            <person name="Submissions S."/>
        </authorList>
    </citation>
    <scope>NUCLEOTIDE SEQUENCE [LARGE SCALE GENOMIC DNA]</scope>
    <source>
        <strain evidence="2">DSM 22017</strain>
    </source>
</reference>
<evidence type="ECO:0000313" key="1">
    <source>
        <dbReference type="EMBL" id="SEC76168.1"/>
    </source>
</evidence>
<dbReference type="STRING" id="402596.SAMN04489844_2937"/>
<evidence type="ECO:0000313" key="2">
    <source>
        <dbReference type="Proteomes" id="UP000198742"/>
    </source>
</evidence>